<gene>
    <name evidence="1" type="ORF">MM415A01667_0003</name>
</gene>
<dbReference type="Pfam" id="PF23140">
    <property type="entry name" value="Gp80"/>
    <property type="match status" value="1"/>
</dbReference>
<accession>A0A6M3K4R5</accession>
<name>A0A6M3K4R5_9ZZZZ</name>
<organism evidence="1">
    <name type="scientific">viral metagenome</name>
    <dbReference type="NCBI Taxonomy" id="1070528"/>
    <lineage>
        <taxon>unclassified sequences</taxon>
        <taxon>metagenomes</taxon>
        <taxon>organismal metagenomes</taxon>
    </lineage>
</organism>
<reference evidence="1" key="1">
    <citation type="submission" date="2020-03" db="EMBL/GenBank/DDBJ databases">
        <title>The deep terrestrial virosphere.</title>
        <authorList>
            <person name="Holmfeldt K."/>
            <person name="Nilsson E."/>
            <person name="Simone D."/>
            <person name="Lopez-Fernandez M."/>
            <person name="Wu X."/>
            <person name="de Brujin I."/>
            <person name="Lundin D."/>
            <person name="Andersson A."/>
            <person name="Bertilsson S."/>
            <person name="Dopson M."/>
        </authorList>
    </citation>
    <scope>NUCLEOTIDE SEQUENCE</scope>
    <source>
        <strain evidence="1">MM415A01667</strain>
    </source>
</reference>
<proteinExistence type="predicted"/>
<dbReference type="InterPro" id="IPR056908">
    <property type="entry name" value="Gp80-like"/>
</dbReference>
<dbReference type="AlphaFoldDB" id="A0A6M3K4R5"/>
<evidence type="ECO:0000313" key="1">
    <source>
        <dbReference type="EMBL" id="QJA75877.1"/>
    </source>
</evidence>
<protein>
    <submittedName>
        <fullName evidence="1">Uncharacterized protein</fullName>
    </submittedName>
</protein>
<dbReference type="EMBL" id="MT142190">
    <property type="protein sequence ID" value="QJA75877.1"/>
    <property type="molecule type" value="Genomic_DNA"/>
</dbReference>
<sequence>MPQTQSPTIKIYRGAAEAIKGEVSFSKFTHIALDEGDMSSFDEETNALASESVVSGLARAAATVTNQTTTHTNDTVQAYHQFTAAGSATITGFGVFDAGAAGNLLMWCAFAASLAIESGDKVATTGKCQFKLGA</sequence>